<reference evidence="1 2" key="1">
    <citation type="submission" date="2014-07" db="EMBL/GenBank/DDBJ databases">
        <authorList>
            <person name="McCorrison J."/>
            <person name="Sanka R."/>
            <person name="Torralba M."/>
            <person name="Gillis M."/>
            <person name="Haft D.H."/>
            <person name="Methe B."/>
            <person name="Sutton G."/>
            <person name="Nelson K.E."/>
        </authorList>
    </citation>
    <scope>NUCLEOTIDE SEQUENCE [LARGE SCALE GENOMIC DNA]</scope>
    <source>
        <strain evidence="1 2">DNF00424</strain>
    </source>
</reference>
<gene>
    <name evidence="1" type="ORF">HMPREF2132_01660</name>
</gene>
<dbReference type="EMBL" id="JRNJ01000022">
    <property type="protein sequence ID" value="KGF29909.1"/>
    <property type="molecule type" value="Genomic_DNA"/>
</dbReference>
<dbReference type="Proteomes" id="UP000029533">
    <property type="component" value="Unassembled WGS sequence"/>
</dbReference>
<organism evidence="1 2">
    <name type="scientific">Prevotella histicola JCM 15637 = DNF00424</name>
    <dbReference type="NCBI Taxonomy" id="1236504"/>
    <lineage>
        <taxon>Bacteria</taxon>
        <taxon>Pseudomonadati</taxon>
        <taxon>Bacteroidota</taxon>
        <taxon>Bacteroidia</taxon>
        <taxon>Bacteroidales</taxon>
        <taxon>Prevotellaceae</taxon>
        <taxon>Prevotella</taxon>
    </lineage>
</organism>
<protein>
    <submittedName>
        <fullName evidence="1">Uncharacterized protein</fullName>
    </submittedName>
</protein>
<dbReference type="RefSeq" id="WP_036868426.1">
    <property type="nucleotide sequence ID" value="NZ_JRNJ01000022.1"/>
</dbReference>
<comment type="caution">
    <text evidence="1">The sequence shown here is derived from an EMBL/GenBank/DDBJ whole genome shotgun (WGS) entry which is preliminary data.</text>
</comment>
<proteinExistence type="predicted"/>
<evidence type="ECO:0000313" key="2">
    <source>
        <dbReference type="Proteomes" id="UP000029533"/>
    </source>
</evidence>
<name>A0AAW3FHF6_9BACT</name>
<accession>A0AAW3FHF6</accession>
<evidence type="ECO:0000313" key="1">
    <source>
        <dbReference type="EMBL" id="KGF29909.1"/>
    </source>
</evidence>
<dbReference type="AlphaFoldDB" id="A0AAW3FHF6"/>
<sequence length="311" mass="35515">MKYYYKLPALSETGKRLRKFNSQAILALRRADAYAKRMGAVAYHSSNDAFAGGVAFLIFEKEPNPAVFRVATKIDDELCYEPNVKLDSGVVVVKKNELPKDDPDCLYDRSKLLSWADVRDRYSLATWAQTANITDADKMTEDALREEITKRMKDRNFISYLRISDMPAPDLVQSRQLRKDSRVHLRAVRPSVKVASRAVTAERQRMALPIMSISSLLDILTGGNTTVAAECGTTPIFFEWQRNWYIGVDVPCDDNKDMQLIESSAFTFMLNTKKQTLAREAADFDEYCKEEKAERERLIAEKKEIDRLKGK</sequence>